<dbReference type="EMBL" id="JAHESF010000009">
    <property type="protein sequence ID" value="MBT1697462.1"/>
    <property type="molecule type" value="Genomic_DNA"/>
</dbReference>
<sequence>MAIPFISLRPLMTIVILFLLASTVQSQPAQPNTFLIDRAFLKNSKDRIAKGDAELIKAKTALVKAADEACNKGPYSVTNKEKLPPSGDKHDYMSVGPYWWPDTTKPDGLPYIRRDGQTNPERHKVKDADDAKALGHDVKLLGIAFYFTGEKKYAAHAAKLLRVWFLDAATKMNPHLKYGQAIPGITEGRGIGLIDTKCFVDIIDGVQLIEGSAAWPESDHKALQQWFSDFLQWAQSSDLGKDEADEHNNHGTYYDLQMATIALFTGNEKLAKDILQNQTLPRIESQLAADGSQPHELARTRSANYCMMNLKGFFALAILGDRVGVDLWNYETPTGKSLKEAFLWMVPYASGEKKWTHEQIDAFEWDTFLSLVNLAALHYKDLDLTALQKKLSAQAGHPYISVLSNSVWY</sequence>
<reference evidence="4 5" key="1">
    <citation type="submission" date="2021-05" db="EMBL/GenBank/DDBJ databases">
        <title>A Polyphasic approach of four new species of the genus Ohtaekwangia: Ohtaekwangia histidinii sp. nov., Ohtaekwangia cretensis sp. nov., Ohtaekwangia indiensis sp. nov., Ohtaekwangia reichenbachii sp. nov. from diverse environment.</title>
        <authorList>
            <person name="Octaviana S."/>
        </authorList>
    </citation>
    <scope>NUCLEOTIDE SEQUENCE [LARGE SCALE GENOMIC DNA]</scope>
    <source>
        <strain evidence="4 5">PWU4</strain>
    </source>
</reference>
<evidence type="ECO:0000256" key="1">
    <source>
        <dbReference type="ARBA" id="ARBA00022729"/>
    </source>
</evidence>
<dbReference type="Gene3D" id="1.50.10.100">
    <property type="entry name" value="Chondroitin AC/alginate lyase"/>
    <property type="match status" value="1"/>
</dbReference>
<dbReference type="AlphaFoldDB" id="A0AAP2GPI0"/>
<dbReference type="Proteomes" id="UP001319200">
    <property type="component" value="Unassembled WGS sequence"/>
</dbReference>
<dbReference type="InterPro" id="IPR008929">
    <property type="entry name" value="Chondroitin_lyas"/>
</dbReference>
<comment type="caution">
    <text evidence="4">The sequence shown here is derived from an EMBL/GenBank/DDBJ whole genome shotgun (WGS) entry which is preliminary data.</text>
</comment>
<dbReference type="GO" id="GO:0016829">
    <property type="term" value="F:lyase activity"/>
    <property type="evidence" value="ECO:0007669"/>
    <property type="project" value="UniProtKB-KW"/>
</dbReference>
<evidence type="ECO:0000256" key="2">
    <source>
        <dbReference type="ARBA" id="ARBA00023239"/>
    </source>
</evidence>
<dbReference type="Pfam" id="PF05426">
    <property type="entry name" value="Alginate_lyase"/>
    <property type="match status" value="1"/>
</dbReference>
<evidence type="ECO:0000313" key="4">
    <source>
        <dbReference type="EMBL" id="MBT1697462.1"/>
    </source>
</evidence>
<organism evidence="4 5">
    <name type="scientific">Chryseosolibacter histidini</name>
    <dbReference type="NCBI Taxonomy" id="2782349"/>
    <lineage>
        <taxon>Bacteria</taxon>
        <taxon>Pseudomonadati</taxon>
        <taxon>Bacteroidota</taxon>
        <taxon>Cytophagia</taxon>
        <taxon>Cytophagales</taxon>
        <taxon>Chryseotaleaceae</taxon>
        <taxon>Chryseosolibacter</taxon>
    </lineage>
</organism>
<keyword evidence="1" id="KW-0732">Signal</keyword>
<evidence type="ECO:0000259" key="3">
    <source>
        <dbReference type="Pfam" id="PF05426"/>
    </source>
</evidence>
<keyword evidence="2 4" id="KW-0456">Lyase</keyword>
<dbReference type="RefSeq" id="WP_254163332.1">
    <property type="nucleotide sequence ID" value="NZ_JAHESF010000009.1"/>
</dbReference>
<proteinExistence type="predicted"/>
<feature type="domain" description="Alginate lyase" evidence="3">
    <location>
        <begin position="76"/>
        <end position="355"/>
    </location>
</feature>
<name>A0AAP2GPI0_9BACT</name>
<dbReference type="InterPro" id="IPR008397">
    <property type="entry name" value="Alginate_lyase_dom"/>
</dbReference>
<evidence type="ECO:0000313" key="5">
    <source>
        <dbReference type="Proteomes" id="UP001319200"/>
    </source>
</evidence>
<dbReference type="GO" id="GO:0042597">
    <property type="term" value="C:periplasmic space"/>
    <property type="evidence" value="ECO:0007669"/>
    <property type="project" value="InterPro"/>
</dbReference>
<protein>
    <submittedName>
        <fullName evidence="4">Alginate lyase family protein</fullName>
    </submittedName>
</protein>
<keyword evidence="5" id="KW-1185">Reference proteome</keyword>
<dbReference type="SUPFAM" id="SSF48230">
    <property type="entry name" value="Chondroitin AC/alginate lyase"/>
    <property type="match status" value="1"/>
</dbReference>
<accession>A0AAP2GPI0</accession>
<gene>
    <name evidence="4" type="ORF">KK083_11285</name>
</gene>